<dbReference type="PROSITE" id="PS50889">
    <property type="entry name" value="S4"/>
    <property type="match status" value="1"/>
</dbReference>
<name>A0A8J2SMV0_9STRA</name>
<dbReference type="GO" id="GO:0006364">
    <property type="term" value="P:rRNA processing"/>
    <property type="evidence" value="ECO:0007669"/>
    <property type="project" value="UniProtKB-ARBA"/>
</dbReference>
<dbReference type="InterPro" id="IPR018496">
    <property type="entry name" value="PsdUridine_synth_RsuA/RluB_CS"/>
</dbReference>
<comment type="similarity">
    <text evidence="1">Belongs to the pseudouridine synthase RsuA family.</text>
</comment>
<evidence type="ECO:0000256" key="3">
    <source>
        <dbReference type="PROSITE-ProRule" id="PRU00182"/>
    </source>
</evidence>
<evidence type="ECO:0000256" key="4">
    <source>
        <dbReference type="SAM" id="SignalP"/>
    </source>
</evidence>
<dbReference type="Gene3D" id="3.30.70.580">
    <property type="entry name" value="Pseudouridine synthase I, catalytic domain, N-terminal subdomain"/>
    <property type="match status" value="1"/>
</dbReference>
<organism evidence="6 7">
    <name type="scientific">Pelagomonas calceolata</name>
    <dbReference type="NCBI Taxonomy" id="35677"/>
    <lineage>
        <taxon>Eukaryota</taxon>
        <taxon>Sar</taxon>
        <taxon>Stramenopiles</taxon>
        <taxon>Ochrophyta</taxon>
        <taxon>Pelagophyceae</taxon>
        <taxon>Pelagomonadales</taxon>
        <taxon>Pelagomonadaceae</taxon>
        <taxon>Pelagomonas</taxon>
    </lineage>
</organism>
<dbReference type="Pfam" id="PF01479">
    <property type="entry name" value="S4"/>
    <property type="match status" value="1"/>
</dbReference>
<keyword evidence="2" id="KW-0413">Isomerase</keyword>
<keyword evidence="7" id="KW-1185">Reference proteome</keyword>
<feature type="signal peptide" evidence="4">
    <location>
        <begin position="1"/>
        <end position="16"/>
    </location>
</feature>
<evidence type="ECO:0000256" key="1">
    <source>
        <dbReference type="ARBA" id="ARBA00008348"/>
    </source>
</evidence>
<dbReference type="NCBIfam" id="TIGR00093">
    <property type="entry name" value="pseudouridine synthase"/>
    <property type="match status" value="1"/>
</dbReference>
<dbReference type="EMBL" id="CAKKNE010000002">
    <property type="protein sequence ID" value="CAH0370092.1"/>
    <property type="molecule type" value="Genomic_DNA"/>
</dbReference>
<evidence type="ECO:0000256" key="2">
    <source>
        <dbReference type="ARBA" id="ARBA00023235"/>
    </source>
</evidence>
<dbReference type="AlphaFoldDB" id="A0A8J2SMV0"/>
<dbReference type="SUPFAM" id="SSF55120">
    <property type="entry name" value="Pseudouridine synthase"/>
    <property type="match status" value="1"/>
</dbReference>
<evidence type="ECO:0000313" key="7">
    <source>
        <dbReference type="Proteomes" id="UP000789595"/>
    </source>
</evidence>
<evidence type="ECO:0000313" key="6">
    <source>
        <dbReference type="EMBL" id="CAH0370092.1"/>
    </source>
</evidence>
<reference evidence="6" key="1">
    <citation type="submission" date="2021-11" db="EMBL/GenBank/DDBJ databases">
        <authorList>
            <consortium name="Genoscope - CEA"/>
            <person name="William W."/>
        </authorList>
    </citation>
    <scope>NUCLEOTIDE SEQUENCE</scope>
</reference>
<keyword evidence="4" id="KW-0732">Signal</keyword>
<dbReference type="Proteomes" id="UP000789595">
    <property type="component" value="Unassembled WGS sequence"/>
</dbReference>
<dbReference type="SMART" id="SM00363">
    <property type="entry name" value="S4"/>
    <property type="match status" value="1"/>
</dbReference>
<dbReference type="GO" id="GO:0003723">
    <property type="term" value="F:RNA binding"/>
    <property type="evidence" value="ECO:0007669"/>
    <property type="project" value="UniProtKB-KW"/>
</dbReference>
<dbReference type="InterPro" id="IPR036986">
    <property type="entry name" value="S4_RNA-bd_sf"/>
</dbReference>
<dbReference type="CDD" id="cd00165">
    <property type="entry name" value="S4"/>
    <property type="match status" value="1"/>
</dbReference>
<dbReference type="GO" id="GO:0009982">
    <property type="term" value="F:pseudouridine synthase activity"/>
    <property type="evidence" value="ECO:0007669"/>
    <property type="project" value="InterPro"/>
</dbReference>
<dbReference type="Gene3D" id="3.10.290.10">
    <property type="entry name" value="RNA-binding S4 domain"/>
    <property type="match status" value="1"/>
</dbReference>
<evidence type="ECO:0000259" key="5">
    <source>
        <dbReference type="SMART" id="SM00363"/>
    </source>
</evidence>
<dbReference type="InterPro" id="IPR006145">
    <property type="entry name" value="PsdUridine_synth_RsuA/RluA"/>
</dbReference>
<gene>
    <name evidence="6" type="ORF">PECAL_2P32420</name>
</gene>
<comment type="caution">
    <text evidence="6">The sequence shown here is derived from an EMBL/GenBank/DDBJ whole genome shotgun (WGS) entry which is preliminary data.</text>
</comment>
<dbReference type="SUPFAM" id="SSF55174">
    <property type="entry name" value="Alpha-L RNA-binding motif"/>
    <property type="match status" value="1"/>
</dbReference>
<dbReference type="GO" id="GO:0001522">
    <property type="term" value="P:pseudouridine synthesis"/>
    <property type="evidence" value="ECO:0007669"/>
    <property type="project" value="InterPro"/>
</dbReference>
<dbReference type="InterPro" id="IPR020103">
    <property type="entry name" value="PsdUridine_synth_cat_dom_sf"/>
</dbReference>
<dbReference type="PANTHER" id="PTHR47683">
    <property type="entry name" value="PSEUDOURIDINE SYNTHASE FAMILY PROTEIN-RELATED"/>
    <property type="match status" value="1"/>
</dbReference>
<proteinExistence type="inferred from homology"/>
<feature type="chain" id="PRO_5035160776" description="RNA-binding S4 domain-containing protein" evidence="4">
    <location>
        <begin position="17"/>
        <end position="274"/>
    </location>
</feature>
<dbReference type="PANTHER" id="PTHR47683:SF2">
    <property type="entry name" value="RNA-BINDING S4 DOMAIN-CONTAINING PROTEIN"/>
    <property type="match status" value="1"/>
</dbReference>
<dbReference type="InterPro" id="IPR050343">
    <property type="entry name" value="RsuA_PseudoU_synthase"/>
</dbReference>
<dbReference type="InterPro" id="IPR002942">
    <property type="entry name" value="S4_RNA-bd"/>
</dbReference>
<keyword evidence="3" id="KW-0694">RNA-binding</keyword>
<feature type="domain" description="RNA-binding S4" evidence="5">
    <location>
        <begin position="17"/>
        <end position="79"/>
    </location>
</feature>
<dbReference type="InterPro" id="IPR042092">
    <property type="entry name" value="PsdUridine_s_RsuA/RluB/E/F_cat"/>
</dbReference>
<dbReference type="PROSITE" id="PS01149">
    <property type="entry name" value="PSI_RSU"/>
    <property type="match status" value="1"/>
</dbReference>
<dbReference type="Gene3D" id="3.30.70.1560">
    <property type="entry name" value="Alpha-L RNA-binding motif"/>
    <property type="match status" value="1"/>
</dbReference>
<dbReference type="InterPro" id="IPR000748">
    <property type="entry name" value="PsdUridine_synth_RsuA/RluB/E/F"/>
</dbReference>
<protein>
    <recommendedName>
        <fullName evidence="5">RNA-binding S4 domain-containing protein</fullName>
    </recommendedName>
</protein>
<dbReference type="Pfam" id="PF00849">
    <property type="entry name" value="PseudoU_synth_2"/>
    <property type="match status" value="1"/>
</dbReference>
<sequence length="274" mass="29977">MRLFVLLLAAKASGLAVRLNKLLPGLSRRKADAAIADGRVTVDGVVADGRTPVERGSEVRLDGETQVWEAREAAKADLKSSDAFLYLKYWKPAGVTCTSDRNDASNVIARGGFDDLDQRVFTVGRLDKPSTGLLLLTSDGRACEALLRPSQKKEKRYVVEVDRAPTADDLRALREGVTIETVAQRDRKAKPLVARTKPCEVRAPNAKAPRLLEFTLTEGRNRQIRKMCAARGLEVVSLHRTHFAGVTLDGLVAGGWAPLSAKERRRIDAALADR</sequence>
<dbReference type="InterPro" id="IPR020094">
    <property type="entry name" value="TruA/RsuA/RluB/E/F_N"/>
</dbReference>
<dbReference type="OrthoDB" id="440619at2759"/>
<accession>A0A8J2SMV0</accession>